<evidence type="ECO:0000313" key="7">
    <source>
        <dbReference type="EMBL" id="PWN03603.1"/>
    </source>
</evidence>
<dbReference type="PANTHER" id="PTHR42770">
    <property type="entry name" value="AMINO ACID TRANSPORTER-RELATED"/>
    <property type="match status" value="1"/>
</dbReference>
<evidence type="ECO:0000256" key="5">
    <source>
        <dbReference type="ARBA" id="ARBA00023136"/>
    </source>
</evidence>
<keyword evidence="8" id="KW-1185">Reference proteome</keyword>
<gene>
    <name evidence="7" type="ORF">DJ010_05735</name>
</gene>
<dbReference type="Gene3D" id="1.20.1740.10">
    <property type="entry name" value="Amino acid/polyamine transporter I"/>
    <property type="match status" value="1"/>
</dbReference>
<evidence type="ECO:0000256" key="3">
    <source>
        <dbReference type="ARBA" id="ARBA00022692"/>
    </source>
</evidence>
<dbReference type="PANTHER" id="PTHR42770:SF11">
    <property type="entry name" value="INNER MEMBRANE TRANSPORT PROTEIN YBAT"/>
    <property type="match status" value="1"/>
</dbReference>
<dbReference type="EMBL" id="QGDD01000002">
    <property type="protein sequence ID" value="PWN03603.1"/>
    <property type="molecule type" value="Genomic_DNA"/>
</dbReference>
<evidence type="ECO:0000256" key="4">
    <source>
        <dbReference type="ARBA" id="ARBA00022989"/>
    </source>
</evidence>
<dbReference type="InterPro" id="IPR050367">
    <property type="entry name" value="APC_superfamily"/>
</dbReference>
<feature type="transmembrane region" description="Helical" evidence="6">
    <location>
        <begin position="436"/>
        <end position="453"/>
    </location>
</feature>
<dbReference type="PIRSF" id="PIRSF006060">
    <property type="entry name" value="AA_transporter"/>
    <property type="match status" value="1"/>
</dbReference>
<dbReference type="OrthoDB" id="4568421at2"/>
<dbReference type="GO" id="GO:0005886">
    <property type="term" value="C:plasma membrane"/>
    <property type="evidence" value="ECO:0007669"/>
    <property type="project" value="UniProtKB-SubCell"/>
</dbReference>
<organism evidence="7 8">
    <name type="scientific">Nocardioides silvaticus</name>
    <dbReference type="NCBI Taxonomy" id="2201891"/>
    <lineage>
        <taxon>Bacteria</taxon>
        <taxon>Bacillati</taxon>
        <taxon>Actinomycetota</taxon>
        <taxon>Actinomycetes</taxon>
        <taxon>Propionibacteriales</taxon>
        <taxon>Nocardioidaceae</taxon>
        <taxon>Nocardioides</taxon>
    </lineage>
</organism>
<feature type="transmembrane region" description="Helical" evidence="6">
    <location>
        <begin position="242"/>
        <end position="265"/>
    </location>
</feature>
<feature type="transmembrane region" description="Helical" evidence="6">
    <location>
        <begin position="376"/>
        <end position="398"/>
    </location>
</feature>
<feature type="transmembrane region" description="Helical" evidence="6">
    <location>
        <begin position="99"/>
        <end position="127"/>
    </location>
</feature>
<proteinExistence type="predicted"/>
<sequence>MTDTVPDSRAAEASDDKGLTRSITGRLLFFYVLGDVLGSGIYVLIGAVAGEVGGAFWIAFAAGVSVAAITGLAYAELATKYPRAAGAALYVHRAFGNRALAFLVTVCFLSASFAAAGSLSVGFAAYFSELWDLPSTLLVALLFLLLLTIINFIGITESVVVNMVMTFVEVAGLVIVVLIGVWYVAKNGADFGRLVEFETTSFPIFAIIAGVALAFFAMTGFENVANVAEETVDPHRAFPRALIGGMIAAGVIYVLVAISASLVVGSGKLGSSDAALLEVVKADVIPVPLGLMTTLFTVIACIAITNTTLVAVVTQPRILYGMANEDVVPGVFAKLHPSRRSPWVGLVFSAVVVATLLVVGTLVVELGGGLDLVTRLATVTVVLLLLIYFLVIAAALKLTGDDESDRTFHAPRVLLGIGLVGNLLLLGYVVVDDPTSVVWCAGLVAIGGVLFVVERVRSRSAQPAAD</sequence>
<feature type="transmembrane region" description="Helical" evidence="6">
    <location>
        <begin position="133"/>
        <end position="153"/>
    </location>
</feature>
<feature type="transmembrane region" description="Helical" evidence="6">
    <location>
        <begin position="343"/>
        <end position="364"/>
    </location>
</feature>
<keyword evidence="3 6" id="KW-0812">Transmembrane</keyword>
<evidence type="ECO:0000256" key="2">
    <source>
        <dbReference type="ARBA" id="ARBA00022475"/>
    </source>
</evidence>
<evidence type="ECO:0000313" key="8">
    <source>
        <dbReference type="Proteomes" id="UP000245507"/>
    </source>
</evidence>
<reference evidence="7 8" key="1">
    <citation type="submission" date="2018-05" db="EMBL/GenBank/DDBJ databases">
        <title>Nocardioides silvaticus genome.</title>
        <authorList>
            <person name="Li C."/>
            <person name="Wang G."/>
        </authorList>
    </citation>
    <scope>NUCLEOTIDE SEQUENCE [LARGE SCALE GENOMIC DNA]</scope>
    <source>
        <strain evidence="7 8">CCTCC AB 2018079</strain>
    </source>
</reference>
<dbReference type="Proteomes" id="UP000245507">
    <property type="component" value="Unassembled WGS sequence"/>
</dbReference>
<protein>
    <submittedName>
        <fullName evidence="7">Amino acid permease</fullName>
    </submittedName>
</protein>
<feature type="transmembrane region" description="Helical" evidence="6">
    <location>
        <begin position="55"/>
        <end position="78"/>
    </location>
</feature>
<dbReference type="GO" id="GO:0022857">
    <property type="term" value="F:transmembrane transporter activity"/>
    <property type="evidence" value="ECO:0007669"/>
    <property type="project" value="InterPro"/>
</dbReference>
<dbReference type="InterPro" id="IPR002293">
    <property type="entry name" value="AA/rel_permease1"/>
</dbReference>
<comment type="subcellular location">
    <subcellularLocation>
        <location evidence="1">Cell membrane</location>
        <topology evidence="1">Multi-pass membrane protein</topology>
    </subcellularLocation>
</comment>
<dbReference type="AlphaFoldDB" id="A0A316TGC9"/>
<name>A0A316TGC9_9ACTN</name>
<dbReference type="RefSeq" id="WP_109692691.1">
    <property type="nucleotide sequence ID" value="NZ_QGDD01000002.1"/>
</dbReference>
<feature type="transmembrane region" description="Helical" evidence="6">
    <location>
        <begin position="285"/>
        <end position="313"/>
    </location>
</feature>
<evidence type="ECO:0000256" key="6">
    <source>
        <dbReference type="SAM" id="Phobius"/>
    </source>
</evidence>
<feature type="transmembrane region" description="Helical" evidence="6">
    <location>
        <begin position="410"/>
        <end position="430"/>
    </location>
</feature>
<keyword evidence="4 6" id="KW-1133">Transmembrane helix</keyword>
<feature type="transmembrane region" description="Helical" evidence="6">
    <location>
        <begin position="204"/>
        <end position="221"/>
    </location>
</feature>
<accession>A0A316TGC9</accession>
<feature type="transmembrane region" description="Helical" evidence="6">
    <location>
        <begin position="160"/>
        <end position="184"/>
    </location>
</feature>
<keyword evidence="5 6" id="KW-0472">Membrane</keyword>
<dbReference type="Pfam" id="PF13520">
    <property type="entry name" value="AA_permease_2"/>
    <property type="match status" value="1"/>
</dbReference>
<keyword evidence="2" id="KW-1003">Cell membrane</keyword>
<comment type="caution">
    <text evidence="7">The sequence shown here is derived from an EMBL/GenBank/DDBJ whole genome shotgun (WGS) entry which is preliminary data.</text>
</comment>
<feature type="transmembrane region" description="Helical" evidence="6">
    <location>
        <begin position="27"/>
        <end position="49"/>
    </location>
</feature>
<evidence type="ECO:0000256" key="1">
    <source>
        <dbReference type="ARBA" id="ARBA00004651"/>
    </source>
</evidence>